<name>A0A816IZL0_BRANA</name>
<dbReference type="Proteomes" id="UP001295469">
    <property type="component" value="Chromosome C09"/>
</dbReference>
<organism evidence="1">
    <name type="scientific">Brassica napus</name>
    <name type="common">Rape</name>
    <dbReference type="NCBI Taxonomy" id="3708"/>
    <lineage>
        <taxon>Eukaryota</taxon>
        <taxon>Viridiplantae</taxon>
        <taxon>Streptophyta</taxon>
        <taxon>Embryophyta</taxon>
        <taxon>Tracheophyta</taxon>
        <taxon>Spermatophyta</taxon>
        <taxon>Magnoliopsida</taxon>
        <taxon>eudicotyledons</taxon>
        <taxon>Gunneridae</taxon>
        <taxon>Pentapetalae</taxon>
        <taxon>rosids</taxon>
        <taxon>malvids</taxon>
        <taxon>Brassicales</taxon>
        <taxon>Brassicaceae</taxon>
        <taxon>Brassiceae</taxon>
        <taxon>Brassica</taxon>
    </lineage>
</organism>
<feature type="non-terminal residue" evidence="1">
    <location>
        <position position="97"/>
    </location>
</feature>
<proteinExistence type="predicted"/>
<reference evidence="1" key="1">
    <citation type="submission" date="2021-01" db="EMBL/GenBank/DDBJ databases">
        <authorList>
            <consortium name="Genoscope - CEA"/>
            <person name="William W."/>
        </authorList>
    </citation>
    <scope>NUCLEOTIDE SEQUENCE</scope>
</reference>
<gene>
    <name evidence="1" type="ORF">DARMORV10_C09P37440.1</name>
</gene>
<dbReference type="EMBL" id="HG994373">
    <property type="protein sequence ID" value="CAF1748018.1"/>
    <property type="molecule type" value="Genomic_DNA"/>
</dbReference>
<sequence>AGVEVVLAAGVFPYVLRLLTSFDAKVMSSLRPSHKGPCNIQDGFWRIEWGEGGFKYITNTGGSQICFDDDIPEIQDFKSRFPRPHFKVLWVYPFTMA</sequence>
<accession>A0A816IZL0</accession>
<protein>
    <submittedName>
        <fullName evidence="1">(rape) hypothetical protein</fullName>
    </submittedName>
</protein>
<evidence type="ECO:0000313" key="1">
    <source>
        <dbReference type="EMBL" id="CAF1748018.1"/>
    </source>
</evidence>
<dbReference type="AlphaFoldDB" id="A0A816IZL0"/>